<feature type="signal peptide" evidence="6">
    <location>
        <begin position="1"/>
        <end position="22"/>
    </location>
</feature>
<dbReference type="Pfam" id="PF05078">
    <property type="entry name" value="DUF679"/>
    <property type="match status" value="1"/>
</dbReference>
<dbReference type="Proteomes" id="UP001162972">
    <property type="component" value="Chromosome 8"/>
</dbReference>
<gene>
    <name evidence="7" type="ORF">OIU84_020956</name>
</gene>
<organism evidence="7 8">
    <name type="scientific">Salix udensis</name>
    <dbReference type="NCBI Taxonomy" id="889485"/>
    <lineage>
        <taxon>Eukaryota</taxon>
        <taxon>Viridiplantae</taxon>
        <taxon>Streptophyta</taxon>
        <taxon>Embryophyta</taxon>
        <taxon>Tracheophyta</taxon>
        <taxon>Spermatophyta</taxon>
        <taxon>Magnoliopsida</taxon>
        <taxon>eudicotyledons</taxon>
        <taxon>Gunneridae</taxon>
        <taxon>Pentapetalae</taxon>
        <taxon>rosids</taxon>
        <taxon>fabids</taxon>
        <taxon>Malpighiales</taxon>
        <taxon>Salicaceae</taxon>
        <taxon>Saliceae</taxon>
        <taxon>Salix</taxon>
    </lineage>
</organism>
<sequence length="128" mass="14884">MGFTDFAHAMMSVMVFMAIALSDHRVLTDCLHVKEMDEVMESFPLMDDAIHTNNFTMDPRGKRRKAIKELTYWDTEADPNCYYWILCNLITMKPNSTVMKDDGWIRLPGKSLPRLSQSENCQEVRLEC</sequence>
<evidence type="ECO:0000256" key="2">
    <source>
        <dbReference type="ARBA" id="ARBA00008707"/>
    </source>
</evidence>
<keyword evidence="4" id="KW-1133">Transmembrane helix</keyword>
<evidence type="ECO:0000256" key="3">
    <source>
        <dbReference type="ARBA" id="ARBA00022692"/>
    </source>
</evidence>
<keyword evidence="8" id="KW-1185">Reference proteome</keyword>
<keyword evidence="6" id="KW-0732">Signal</keyword>
<accession>A0AAD6PHM6</accession>
<comment type="similarity">
    <text evidence="2">Belongs to the plant DMP1 protein family.</text>
</comment>
<dbReference type="AlphaFoldDB" id="A0AAD6PHM6"/>
<reference evidence="7 8" key="1">
    <citation type="journal article" date="2023" name="Int. J. Mol. Sci.">
        <title>De Novo Assembly and Annotation of 11 Diverse Shrub Willow (Salix) Genomes Reveals Novel Gene Organization in Sex-Linked Regions.</title>
        <authorList>
            <person name="Hyden B."/>
            <person name="Feng K."/>
            <person name="Yates T.B."/>
            <person name="Jawdy S."/>
            <person name="Cereghino C."/>
            <person name="Smart L.B."/>
            <person name="Muchero W."/>
        </authorList>
    </citation>
    <scope>NUCLEOTIDE SEQUENCE [LARGE SCALE GENOMIC DNA]</scope>
    <source>
        <tissue evidence="7">Shoot tip</tissue>
    </source>
</reference>
<evidence type="ECO:0000256" key="1">
    <source>
        <dbReference type="ARBA" id="ARBA00004141"/>
    </source>
</evidence>
<dbReference type="EMBL" id="JAPFFJ010000004">
    <property type="protein sequence ID" value="KAJ6429430.1"/>
    <property type="molecule type" value="Genomic_DNA"/>
</dbReference>
<evidence type="ECO:0000256" key="4">
    <source>
        <dbReference type="ARBA" id="ARBA00022989"/>
    </source>
</evidence>
<evidence type="ECO:0000256" key="6">
    <source>
        <dbReference type="SAM" id="SignalP"/>
    </source>
</evidence>
<keyword evidence="5" id="KW-0472">Membrane</keyword>
<dbReference type="GO" id="GO:0005737">
    <property type="term" value="C:cytoplasm"/>
    <property type="evidence" value="ECO:0007669"/>
    <property type="project" value="UniProtKB-ARBA"/>
</dbReference>
<evidence type="ECO:0000313" key="7">
    <source>
        <dbReference type="EMBL" id="KAJ6429430.1"/>
    </source>
</evidence>
<comment type="caution">
    <text evidence="7">The sequence shown here is derived from an EMBL/GenBank/DDBJ whole genome shotgun (WGS) entry which is preliminary data.</text>
</comment>
<dbReference type="InterPro" id="IPR007770">
    <property type="entry name" value="DMP"/>
</dbReference>
<evidence type="ECO:0000256" key="5">
    <source>
        <dbReference type="ARBA" id="ARBA00023136"/>
    </source>
</evidence>
<feature type="chain" id="PRO_5041936960" evidence="6">
    <location>
        <begin position="23"/>
        <end position="128"/>
    </location>
</feature>
<comment type="subcellular location">
    <subcellularLocation>
        <location evidence="1">Membrane</location>
        <topology evidence="1">Multi-pass membrane protein</topology>
    </subcellularLocation>
</comment>
<dbReference type="GO" id="GO:0016020">
    <property type="term" value="C:membrane"/>
    <property type="evidence" value="ECO:0007669"/>
    <property type="project" value="UniProtKB-SubCell"/>
</dbReference>
<protein>
    <submittedName>
        <fullName evidence="7">Uncharacterized protein</fullName>
    </submittedName>
</protein>
<keyword evidence="3" id="KW-0812">Transmembrane</keyword>
<evidence type="ECO:0000313" key="8">
    <source>
        <dbReference type="Proteomes" id="UP001162972"/>
    </source>
</evidence>
<name>A0AAD6PHM6_9ROSI</name>
<proteinExistence type="inferred from homology"/>